<dbReference type="AlphaFoldDB" id="A0A813CF61"/>
<feature type="compositionally biased region" description="Basic and acidic residues" evidence="1">
    <location>
        <begin position="1"/>
        <end position="12"/>
    </location>
</feature>
<dbReference type="OrthoDB" id="445947at2759"/>
<sequence length="168" mass="18603">MDVKPAFRDEVKVPAPQDVPFPRFVKPPPARPRTSRSRSSSADSCELQIVLGPPGRPGRLKVSGANIDSMVNCDSNSLRLSDYLRLTNRPGPELSFGSALHVGDGVNAVCMVCSHHKPPLKTCKRGALCDFCHLHDGRRNRRPRKAQDRSGRMTWNDTEIPVLQGIRL</sequence>
<name>A0A813CF61_9DINO</name>
<evidence type="ECO:0000256" key="1">
    <source>
        <dbReference type="SAM" id="MobiDB-lite"/>
    </source>
</evidence>
<dbReference type="EMBL" id="CAJNJA010099877">
    <property type="protein sequence ID" value="CAE7943525.1"/>
    <property type="molecule type" value="Genomic_DNA"/>
</dbReference>
<reference evidence="2" key="1">
    <citation type="submission" date="2021-02" db="EMBL/GenBank/DDBJ databases">
        <authorList>
            <person name="Dougan E. K."/>
            <person name="Rhodes N."/>
            <person name="Thang M."/>
            <person name="Chan C."/>
        </authorList>
    </citation>
    <scope>NUCLEOTIDE SEQUENCE</scope>
</reference>
<protein>
    <submittedName>
        <fullName evidence="2">Bst1 protein</fullName>
    </submittedName>
</protein>
<gene>
    <name evidence="2" type="primary">bst1</name>
    <name evidence="2" type="ORF">SNEC2469_LOCUS35088</name>
</gene>
<feature type="region of interest" description="Disordered" evidence="1">
    <location>
        <begin position="1"/>
        <end position="45"/>
    </location>
</feature>
<evidence type="ECO:0000313" key="3">
    <source>
        <dbReference type="Proteomes" id="UP000601435"/>
    </source>
</evidence>
<dbReference type="Proteomes" id="UP000601435">
    <property type="component" value="Unassembled WGS sequence"/>
</dbReference>
<organism evidence="2 3">
    <name type="scientific">Symbiodinium necroappetens</name>
    <dbReference type="NCBI Taxonomy" id="1628268"/>
    <lineage>
        <taxon>Eukaryota</taxon>
        <taxon>Sar</taxon>
        <taxon>Alveolata</taxon>
        <taxon>Dinophyceae</taxon>
        <taxon>Suessiales</taxon>
        <taxon>Symbiodiniaceae</taxon>
        <taxon>Symbiodinium</taxon>
    </lineage>
</organism>
<proteinExistence type="predicted"/>
<keyword evidence="3" id="KW-1185">Reference proteome</keyword>
<accession>A0A813CF61</accession>
<evidence type="ECO:0000313" key="2">
    <source>
        <dbReference type="EMBL" id="CAE7943525.1"/>
    </source>
</evidence>
<comment type="caution">
    <text evidence="2">The sequence shown here is derived from an EMBL/GenBank/DDBJ whole genome shotgun (WGS) entry which is preliminary data.</text>
</comment>